<accession>A0AAU9RVI9</accession>
<dbReference type="InterPro" id="IPR023393">
    <property type="entry name" value="START-like_dom_sf"/>
</dbReference>
<comment type="caution">
    <text evidence="2">The sequence shown here is derived from an EMBL/GenBank/DDBJ whole genome shotgun (WGS) entry which is preliminary data.</text>
</comment>
<dbReference type="SMART" id="SM01037">
    <property type="entry name" value="Bet_v_1"/>
    <property type="match status" value="1"/>
</dbReference>
<dbReference type="SUPFAM" id="SSF55961">
    <property type="entry name" value="Bet v1-like"/>
    <property type="match status" value="1"/>
</dbReference>
<protein>
    <recommendedName>
        <fullName evidence="1">Bet v I/Major latex protein domain-containing protein</fullName>
    </recommendedName>
</protein>
<dbReference type="CDD" id="cd07816">
    <property type="entry name" value="Bet_v1-like"/>
    <property type="match status" value="1"/>
</dbReference>
<dbReference type="Gene3D" id="3.30.530.20">
    <property type="match status" value="1"/>
</dbReference>
<feature type="non-terminal residue" evidence="2">
    <location>
        <position position="1"/>
    </location>
</feature>
<gene>
    <name evidence="2" type="ORF">TAV2_LOCUS8184</name>
</gene>
<feature type="domain" description="Bet v I/Major latex protein" evidence="1">
    <location>
        <begin position="7"/>
        <end position="155"/>
    </location>
</feature>
<dbReference type="Pfam" id="PF00407">
    <property type="entry name" value="Bet_v_1"/>
    <property type="match status" value="1"/>
</dbReference>
<dbReference type="PANTHER" id="PTHR31907">
    <property type="entry name" value="MLP-LIKE PROTEIN 423"/>
    <property type="match status" value="1"/>
</dbReference>
<evidence type="ECO:0000313" key="2">
    <source>
        <dbReference type="EMBL" id="CAH2049013.1"/>
    </source>
</evidence>
<keyword evidence="3" id="KW-1185">Reference proteome</keyword>
<evidence type="ECO:0000259" key="1">
    <source>
        <dbReference type="SMART" id="SM01037"/>
    </source>
</evidence>
<dbReference type="InterPro" id="IPR000916">
    <property type="entry name" value="Bet_v_I/MLP"/>
</dbReference>
<evidence type="ECO:0000313" key="3">
    <source>
        <dbReference type="Proteomes" id="UP000836841"/>
    </source>
</evidence>
<dbReference type="GO" id="GO:0006952">
    <property type="term" value="P:defense response"/>
    <property type="evidence" value="ECO:0007669"/>
    <property type="project" value="InterPro"/>
</dbReference>
<dbReference type="InterPro" id="IPR051761">
    <property type="entry name" value="MLP-like_ligand-binding"/>
</dbReference>
<organism evidence="2 3">
    <name type="scientific">Thlaspi arvense</name>
    <name type="common">Field penny-cress</name>
    <dbReference type="NCBI Taxonomy" id="13288"/>
    <lineage>
        <taxon>Eukaryota</taxon>
        <taxon>Viridiplantae</taxon>
        <taxon>Streptophyta</taxon>
        <taxon>Embryophyta</taxon>
        <taxon>Tracheophyta</taxon>
        <taxon>Spermatophyta</taxon>
        <taxon>Magnoliopsida</taxon>
        <taxon>eudicotyledons</taxon>
        <taxon>Gunneridae</taxon>
        <taxon>Pentapetalae</taxon>
        <taxon>rosids</taxon>
        <taxon>malvids</taxon>
        <taxon>Brassicales</taxon>
        <taxon>Brassicaceae</taxon>
        <taxon>Thlaspideae</taxon>
        <taxon>Thlaspi</taxon>
    </lineage>
</organism>
<name>A0AAU9RVI9_THLAR</name>
<dbReference type="EMBL" id="CAJVSB020000253">
    <property type="protein sequence ID" value="CAH2049013.1"/>
    <property type="molecule type" value="Genomic_DNA"/>
</dbReference>
<sequence length="155" mass="18035">RRKVKMSLKGKMVRQVAIKSNGDVFHEIFRHRPHHISNMSPDNIQGCDLHQGNWGTVGSVVFWNYTHDGKKKVAKEIIQAIDEENKSVTYKVIEGDLMQLYKTFIIIVHVDTKGENNLVNWTFDYEKLNERVEDPNTLMDFCIAVTKDIETHHLK</sequence>
<dbReference type="Proteomes" id="UP000836841">
    <property type="component" value="Unassembled WGS sequence"/>
</dbReference>
<dbReference type="AlphaFoldDB" id="A0AAU9RVI9"/>
<proteinExistence type="predicted"/>
<reference evidence="2 3" key="1">
    <citation type="submission" date="2022-03" db="EMBL/GenBank/DDBJ databases">
        <authorList>
            <person name="Nunn A."/>
            <person name="Chopra R."/>
            <person name="Nunn A."/>
            <person name="Contreras Garrido A."/>
        </authorList>
    </citation>
    <scope>NUCLEOTIDE SEQUENCE [LARGE SCALE GENOMIC DNA]</scope>
</reference>